<feature type="compositionally biased region" description="Basic and acidic residues" evidence="1">
    <location>
        <begin position="1"/>
        <end position="12"/>
    </location>
</feature>
<dbReference type="EMBL" id="VSRR010063686">
    <property type="protein sequence ID" value="MPC83850.1"/>
    <property type="molecule type" value="Genomic_DNA"/>
</dbReference>
<protein>
    <submittedName>
        <fullName evidence="2">Uncharacterized protein</fullName>
    </submittedName>
</protein>
<reference evidence="2 3" key="1">
    <citation type="submission" date="2019-05" db="EMBL/GenBank/DDBJ databases">
        <title>Another draft genome of Portunus trituberculatus and its Hox gene families provides insights of decapod evolution.</title>
        <authorList>
            <person name="Jeong J.-H."/>
            <person name="Song I."/>
            <person name="Kim S."/>
            <person name="Choi T."/>
            <person name="Kim D."/>
            <person name="Ryu S."/>
            <person name="Kim W."/>
        </authorList>
    </citation>
    <scope>NUCLEOTIDE SEQUENCE [LARGE SCALE GENOMIC DNA]</scope>
    <source>
        <tissue evidence="2">Muscle</tissue>
    </source>
</reference>
<dbReference type="AlphaFoldDB" id="A0A5B7IH94"/>
<feature type="region of interest" description="Disordered" evidence="1">
    <location>
        <begin position="1"/>
        <end position="112"/>
    </location>
</feature>
<evidence type="ECO:0000313" key="3">
    <source>
        <dbReference type="Proteomes" id="UP000324222"/>
    </source>
</evidence>
<accession>A0A5B7IH94</accession>
<feature type="compositionally biased region" description="Low complexity" evidence="1">
    <location>
        <begin position="62"/>
        <end position="89"/>
    </location>
</feature>
<name>A0A5B7IH94_PORTR</name>
<gene>
    <name evidence="2" type="ORF">E2C01_078570</name>
</gene>
<proteinExistence type="predicted"/>
<comment type="caution">
    <text evidence="2">The sequence shown here is derived from an EMBL/GenBank/DDBJ whole genome shotgun (WGS) entry which is preliminary data.</text>
</comment>
<evidence type="ECO:0000256" key="1">
    <source>
        <dbReference type="SAM" id="MobiDB-lite"/>
    </source>
</evidence>
<organism evidence="2 3">
    <name type="scientific">Portunus trituberculatus</name>
    <name type="common">Swimming crab</name>
    <name type="synonym">Neptunus trituberculatus</name>
    <dbReference type="NCBI Taxonomy" id="210409"/>
    <lineage>
        <taxon>Eukaryota</taxon>
        <taxon>Metazoa</taxon>
        <taxon>Ecdysozoa</taxon>
        <taxon>Arthropoda</taxon>
        <taxon>Crustacea</taxon>
        <taxon>Multicrustacea</taxon>
        <taxon>Malacostraca</taxon>
        <taxon>Eumalacostraca</taxon>
        <taxon>Eucarida</taxon>
        <taxon>Decapoda</taxon>
        <taxon>Pleocyemata</taxon>
        <taxon>Brachyura</taxon>
        <taxon>Eubrachyura</taxon>
        <taxon>Portunoidea</taxon>
        <taxon>Portunidae</taxon>
        <taxon>Portuninae</taxon>
        <taxon>Portunus</taxon>
    </lineage>
</organism>
<dbReference type="Proteomes" id="UP000324222">
    <property type="component" value="Unassembled WGS sequence"/>
</dbReference>
<evidence type="ECO:0000313" key="2">
    <source>
        <dbReference type="EMBL" id="MPC83850.1"/>
    </source>
</evidence>
<keyword evidence="3" id="KW-1185">Reference proteome</keyword>
<sequence>MKEKWGTNEARQRMRQKIALWEQRGTDYPGEAPDSPREQPASLGKEQHLWVTSHPPRPPQPGEGRQVCMDLTSPAFTPTSPSSSSCGSSLHENGTSESDEALLRESSAPTVTTPVRNAAVKRFWQQQVWEQCSLPGASLASWPLRLG</sequence>